<evidence type="ECO:0000256" key="1">
    <source>
        <dbReference type="SAM" id="MobiDB-lite"/>
    </source>
</evidence>
<keyword evidence="3" id="KW-1185">Reference proteome</keyword>
<evidence type="ECO:0000313" key="3">
    <source>
        <dbReference type="Proteomes" id="UP000010552"/>
    </source>
</evidence>
<dbReference type="AlphaFoldDB" id="L5KEG1"/>
<sequence length="118" mass="13203">MGVAPRTVTDQVPKNQDRQGNRFSGEDRLAPDGVLALRLTLKTLHAWLRPGLPNTRWDPVVTTLQKYLPETAHKKPGPRGKRACQGEEKFPSSSRPEANVMTNHLSGMCHVRNLELQV</sequence>
<reference evidence="3" key="1">
    <citation type="journal article" date="2013" name="Science">
        <title>Comparative analysis of bat genomes provides insight into the evolution of flight and immunity.</title>
        <authorList>
            <person name="Zhang G."/>
            <person name="Cowled C."/>
            <person name="Shi Z."/>
            <person name="Huang Z."/>
            <person name="Bishop-Lilly K.A."/>
            <person name="Fang X."/>
            <person name="Wynne J.W."/>
            <person name="Xiong Z."/>
            <person name="Baker M.L."/>
            <person name="Zhao W."/>
            <person name="Tachedjian M."/>
            <person name="Zhu Y."/>
            <person name="Zhou P."/>
            <person name="Jiang X."/>
            <person name="Ng J."/>
            <person name="Yang L."/>
            <person name="Wu L."/>
            <person name="Xiao J."/>
            <person name="Feng Y."/>
            <person name="Chen Y."/>
            <person name="Sun X."/>
            <person name="Zhang Y."/>
            <person name="Marsh G.A."/>
            <person name="Crameri G."/>
            <person name="Broder C.C."/>
            <person name="Frey K.G."/>
            <person name="Wang L.F."/>
            <person name="Wang J."/>
        </authorList>
    </citation>
    <scope>NUCLEOTIDE SEQUENCE [LARGE SCALE GENOMIC DNA]</scope>
</reference>
<protein>
    <submittedName>
        <fullName evidence="2">Uncharacterized protein</fullName>
    </submittedName>
</protein>
<feature type="compositionally biased region" description="Basic and acidic residues" evidence="1">
    <location>
        <begin position="15"/>
        <end position="28"/>
    </location>
</feature>
<evidence type="ECO:0000313" key="2">
    <source>
        <dbReference type="EMBL" id="ELK09181.1"/>
    </source>
</evidence>
<accession>L5KEG1</accession>
<gene>
    <name evidence="2" type="ORF">PAL_GLEAN10003068</name>
</gene>
<dbReference type="EMBL" id="KB030840">
    <property type="protein sequence ID" value="ELK09181.1"/>
    <property type="molecule type" value="Genomic_DNA"/>
</dbReference>
<feature type="region of interest" description="Disordered" evidence="1">
    <location>
        <begin position="71"/>
        <end position="104"/>
    </location>
</feature>
<name>L5KEG1_PTEAL</name>
<proteinExistence type="predicted"/>
<feature type="region of interest" description="Disordered" evidence="1">
    <location>
        <begin position="1"/>
        <end position="28"/>
    </location>
</feature>
<dbReference type="InParanoid" id="L5KEG1"/>
<dbReference type="Proteomes" id="UP000010552">
    <property type="component" value="Unassembled WGS sequence"/>
</dbReference>
<organism evidence="2 3">
    <name type="scientific">Pteropus alecto</name>
    <name type="common">Black flying fox</name>
    <dbReference type="NCBI Taxonomy" id="9402"/>
    <lineage>
        <taxon>Eukaryota</taxon>
        <taxon>Metazoa</taxon>
        <taxon>Chordata</taxon>
        <taxon>Craniata</taxon>
        <taxon>Vertebrata</taxon>
        <taxon>Euteleostomi</taxon>
        <taxon>Mammalia</taxon>
        <taxon>Eutheria</taxon>
        <taxon>Laurasiatheria</taxon>
        <taxon>Chiroptera</taxon>
        <taxon>Yinpterochiroptera</taxon>
        <taxon>Pteropodoidea</taxon>
        <taxon>Pteropodidae</taxon>
        <taxon>Pteropodinae</taxon>
        <taxon>Pteropus</taxon>
    </lineage>
</organism>
<feature type="compositionally biased region" description="Polar residues" evidence="1">
    <location>
        <begin position="91"/>
        <end position="104"/>
    </location>
</feature>